<sequence length="407" mass="47145">MADNQFSEEDQQHIQDELVRLSTLLDRTVAQLKDEFKRRDEEKKAAADERNQMFDNLTRKIIAQVPMRVCLLPDSATPEFQLCLGKVDDWVLNNIGQDLPGGDNLQRVLETAKKEPRYGAVFRKALEDDPRLRLAAHAPSLETRIVETSIYFWLTREVYGNGLQRVSPASFQLLQDLEQFMGEDKFPGVALQGWKAQTYHAWINTSRYQADREKYTLDMAKELATGMAMLLPDLGDLDTWVGSLRTEIIEPNLELKEQMMASNLEFEVTTTQDVDDHVTKSQLDFKWEEYLDITSHHRHLNAKNMDDTKPIRMLGVLRPFLSSVGLRDDRNWYEPEVCVKQERLVAWKEDFDKFISGQQENEVVFWSQFIRETMDETPDFLARGVGNTYAIDGILLSFRTRPTKANE</sequence>
<keyword evidence="2" id="KW-1185">Reference proteome</keyword>
<dbReference type="Proteomes" id="UP001391051">
    <property type="component" value="Unassembled WGS sequence"/>
</dbReference>
<organism evidence="1 2">
    <name type="scientific">Apiospora aurea</name>
    <dbReference type="NCBI Taxonomy" id="335848"/>
    <lineage>
        <taxon>Eukaryota</taxon>
        <taxon>Fungi</taxon>
        <taxon>Dikarya</taxon>
        <taxon>Ascomycota</taxon>
        <taxon>Pezizomycotina</taxon>
        <taxon>Sordariomycetes</taxon>
        <taxon>Xylariomycetidae</taxon>
        <taxon>Amphisphaeriales</taxon>
        <taxon>Apiosporaceae</taxon>
        <taxon>Apiospora</taxon>
    </lineage>
</organism>
<proteinExistence type="predicted"/>
<evidence type="ECO:0000313" key="1">
    <source>
        <dbReference type="EMBL" id="KAK7966928.1"/>
    </source>
</evidence>
<accession>A0ABR1QWA8</accession>
<dbReference type="RefSeq" id="XP_066706320.1">
    <property type="nucleotide sequence ID" value="XM_066837427.1"/>
</dbReference>
<reference evidence="1 2" key="1">
    <citation type="submission" date="2023-01" db="EMBL/GenBank/DDBJ databases">
        <title>Analysis of 21 Apiospora genomes using comparative genomics revels a genus with tremendous synthesis potential of carbohydrate active enzymes and secondary metabolites.</title>
        <authorList>
            <person name="Sorensen T."/>
        </authorList>
    </citation>
    <scope>NUCLEOTIDE SEQUENCE [LARGE SCALE GENOMIC DNA]</scope>
    <source>
        <strain evidence="1 2">CBS 24483</strain>
    </source>
</reference>
<comment type="caution">
    <text evidence="1">The sequence shown here is derived from an EMBL/GenBank/DDBJ whole genome shotgun (WGS) entry which is preliminary data.</text>
</comment>
<dbReference type="EMBL" id="JAQQWE010000001">
    <property type="protein sequence ID" value="KAK7966928.1"/>
    <property type="molecule type" value="Genomic_DNA"/>
</dbReference>
<name>A0ABR1QWA8_9PEZI</name>
<dbReference type="GeneID" id="92070489"/>
<protein>
    <submittedName>
        <fullName evidence="1">Uncharacterized protein</fullName>
    </submittedName>
</protein>
<evidence type="ECO:0000313" key="2">
    <source>
        <dbReference type="Proteomes" id="UP001391051"/>
    </source>
</evidence>
<gene>
    <name evidence="1" type="ORF">PG986_001205</name>
</gene>